<evidence type="ECO:0000313" key="1">
    <source>
        <dbReference type="EMBL" id="KAH6636152.1"/>
    </source>
</evidence>
<name>A0ACB7PCU9_9PEZI</name>
<keyword evidence="2" id="KW-1185">Reference proteome</keyword>
<dbReference type="Proteomes" id="UP000724584">
    <property type="component" value="Unassembled WGS sequence"/>
</dbReference>
<proteinExistence type="predicted"/>
<dbReference type="EMBL" id="JAGIZQ010000003">
    <property type="protein sequence ID" value="KAH6636152.1"/>
    <property type="molecule type" value="Genomic_DNA"/>
</dbReference>
<sequence>MTAPSTQQAAGEGGANTDTTVAFLGPFNSYSHQATKIAFPEAKWQLEPTTTIKEVFDRVQSQRAPYGVVPFENSTHGTVTFTLDNLADRAGEYADLVVCDEVYLDVHHFLLGRLPPSPTTTTTTTTPPQPTPSEPPQTGTGTPLTTLTHIRRIYSHPQAFGQTSSFVRRWLPAAETVEVSSTSRAAELAAADGSGASAAIASEMAGRAVGLQVLARCVEDREDNMTRFLVLRRRAYKSLVSFTVPHRRPGALADALACFGARRLNLTSISSVPSLVGPFQYLFFVEFEGSRFDDPEGRVSGVFGDLERVAERWRWLGSWRNRRGGR</sequence>
<evidence type="ECO:0000313" key="2">
    <source>
        <dbReference type="Proteomes" id="UP000724584"/>
    </source>
</evidence>
<reference evidence="1 2" key="1">
    <citation type="journal article" date="2021" name="Nat. Commun.">
        <title>Genetic determinants of endophytism in the Arabidopsis root mycobiome.</title>
        <authorList>
            <person name="Mesny F."/>
            <person name="Miyauchi S."/>
            <person name="Thiergart T."/>
            <person name="Pickel B."/>
            <person name="Atanasova L."/>
            <person name="Karlsson M."/>
            <person name="Huettel B."/>
            <person name="Barry K.W."/>
            <person name="Haridas S."/>
            <person name="Chen C."/>
            <person name="Bauer D."/>
            <person name="Andreopoulos W."/>
            <person name="Pangilinan J."/>
            <person name="LaButti K."/>
            <person name="Riley R."/>
            <person name="Lipzen A."/>
            <person name="Clum A."/>
            <person name="Drula E."/>
            <person name="Henrissat B."/>
            <person name="Kohler A."/>
            <person name="Grigoriev I.V."/>
            <person name="Martin F.M."/>
            <person name="Hacquard S."/>
        </authorList>
    </citation>
    <scope>NUCLEOTIDE SEQUENCE [LARGE SCALE GENOMIC DNA]</scope>
    <source>
        <strain evidence="1 2">MPI-SDFR-AT-0079</strain>
    </source>
</reference>
<accession>A0ACB7PCU9</accession>
<gene>
    <name evidence="1" type="ORF">F5144DRAFT_486019</name>
</gene>
<comment type="caution">
    <text evidence="1">The sequence shown here is derived from an EMBL/GenBank/DDBJ whole genome shotgun (WGS) entry which is preliminary data.</text>
</comment>
<organism evidence="1 2">
    <name type="scientific">Chaetomium tenue</name>
    <dbReference type="NCBI Taxonomy" id="1854479"/>
    <lineage>
        <taxon>Eukaryota</taxon>
        <taxon>Fungi</taxon>
        <taxon>Dikarya</taxon>
        <taxon>Ascomycota</taxon>
        <taxon>Pezizomycotina</taxon>
        <taxon>Sordariomycetes</taxon>
        <taxon>Sordariomycetidae</taxon>
        <taxon>Sordariales</taxon>
        <taxon>Chaetomiaceae</taxon>
        <taxon>Chaetomium</taxon>
    </lineage>
</organism>
<protein>
    <submittedName>
        <fullName evidence="1">Prephenate dehydratase-domain-containing protein</fullName>
    </submittedName>
</protein>